<dbReference type="AlphaFoldDB" id="A0A1V1I260"/>
<dbReference type="KEGG" id="ril:CRIB_1592"/>
<dbReference type="SUPFAM" id="SSF50939">
    <property type="entry name" value="Sialidases"/>
    <property type="match status" value="1"/>
</dbReference>
<protein>
    <submittedName>
        <fullName evidence="1">Sialidases</fullName>
    </submittedName>
</protein>
<dbReference type="Proteomes" id="UP000245622">
    <property type="component" value="Chromosome 1"/>
</dbReference>
<dbReference type="RefSeq" id="WP_180701740.1">
    <property type="nucleotide sequence ID" value="NZ_CAJUCR010000009.1"/>
</dbReference>
<name>A0A1V1I260_9FIRM</name>
<evidence type="ECO:0000313" key="1">
    <source>
        <dbReference type="EMBL" id="CED94199.1"/>
    </source>
</evidence>
<keyword evidence="2" id="KW-1185">Reference proteome</keyword>
<gene>
    <name evidence="1" type="ORF">CRIB_1592</name>
</gene>
<sequence length="325" mass="38490">MSFINKTNILIKKNNNDLYYFDLDKDIVFTKISNKTNTLISKKLFDGDYSFVDIWLDTNEKDNIYGVINDKKGKILNLTLEKDNVDTHTIIKYDYKNFIIKFPYTKHIENIKHTIYCSINKSIPLLANLIHIYEDDNIFIKNTIDFIDFNILSNFVVAYSNNKPIIFYFKLVDNFEELFVSIFDLNSYSWSNPIQITKSNKNKIYLSVLQDENNNYHIAFSENHDNKYYCKYINISLENNVLKINQESIISKDVMCLFPSIIKKNSTLYIQWVEYFDLFICQSDDFGMNWSKPIIDKNISNKPFIRYQYISDNITSIFAPIKHLS</sequence>
<organism evidence="1 2">
    <name type="scientific">Romboutsia ilealis</name>
    <dbReference type="NCBI Taxonomy" id="1115758"/>
    <lineage>
        <taxon>Bacteria</taxon>
        <taxon>Bacillati</taxon>
        <taxon>Bacillota</taxon>
        <taxon>Clostridia</taxon>
        <taxon>Peptostreptococcales</taxon>
        <taxon>Peptostreptococcaceae</taxon>
        <taxon>Romboutsia</taxon>
    </lineage>
</organism>
<accession>A0A1V1I260</accession>
<reference evidence="1 2" key="1">
    <citation type="submission" date="2014-04" db="EMBL/GenBank/DDBJ databases">
        <authorList>
            <person name="Hornung B.V."/>
        </authorList>
    </citation>
    <scope>NUCLEOTIDE SEQUENCE [LARGE SCALE GENOMIC DNA]</scope>
    <source>
        <strain evidence="1 2">CRIB</strain>
    </source>
</reference>
<proteinExistence type="predicted"/>
<dbReference type="EMBL" id="LN555523">
    <property type="protein sequence ID" value="CED94199.1"/>
    <property type="molecule type" value="Genomic_DNA"/>
</dbReference>
<evidence type="ECO:0000313" key="2">
    <source>
        <dbReference type="Proteomes" id="UP000245622"/>
    </source>
</evidence>
<dbReference type="GeneID" id="82205626"/>
<dbReference type="InterPro" id="IPR036278">
    <property type="entry name" value="Sialidase_sf"/>
</dbReference>